<organism evidence="2 3">
    <name type="scientific">Pseudozyma flocculosa PF-1</name>
    <dbReference type="NCBI Taxonomy" id="1277687"/>
    <lineage>
        <taxon>Eukaryota</taxon>
        <taxon>Fungi</taxon>
        <taxon>Dikarya</taxon>
        <taxon>Basidiomycota</taxon>
        <taxon>Ustilaginomycotina</taxon>
        <taxon>Ustilaginomycetes</taxon>
        <taxon>Ustilaginales</taxon>
        <taxon>Ustilaginaceae</taxon>
        <taxon>Pseudozyma</taxon>
    </lineage>
</organism>
<feature type="compositionally biased region" description="Polar residues" evidence="1">
    <location>
        <begin position="426"/>
        <end position="440"/>
    </location>
</feature>
<evidence type="ECO:0000313" key="2">
    <source>
        <dbReference type="EMBL" id="EPQ25781.1"/>
    </source>
</evidence>
<feature type="region of interest" description="Disordered" evidence="1">
    <location>
        <begin position="209"/>
        <end position="293"/>
    </location>
</feature>
<dbReference type="RefSeq" id="XP_007882385.1">
    <property type="nucleotide sequence ID" value="XM_007884194.1"/>
</dbReference>
<dbReference type="AlphaFoldDB" id="A0A061H576"/>
<dbReference type="HOGENOM" id="CLU_026934_0_0_1"/>
<protein>
    <submittedName>
        <fullName evidence="2">Uncharacterized protein</fullName>
    </submittedName>
</protein>
<feature type="compositionally biased region" description="Basic and acidic residues" evidence="1">
    <location>
        <begin position="242"/>
        <end position="293"/>
    </location>
</feature>
<dbReference type="GeneID" id="19320720"/>
<name>A0A061H576_9BASI</name>
<dbReference type="Proteomes" id="UP000053664">
    <property type="component" value="Unassembled WGS sequence"/>
</dbReference>
<dbReference type="EMBL" id="KE361650">
    <property type="protein sequence ID" value="EPQ25781.1"/>
    <property type="molecule type" value="Genomic_DNA"/>
</dbReference>
<sequence>MQYSEGLGPGPSRNEVEYWRSFVDEFFVPSGIFRLLLWNPASREQKGFEVPTSVLPRYFYTSSVSGVRSSQLSLDNPREYTTGYPATSLLPPPPASTKFLSSFPSPLVTHLVEASRATMYTSFENGWQVQMVGLLRAHFVPYAKPVGPLPGHENGAMPAARYDVQLRLESLDFTVHAHTGYITRAAIQKTKIETAIPSDVVQHIVSRAAASSSTGSDAGTTSPSNNTGGGAAAKGKKGGAGAKDRKEEERERGDKLGEAKADGGSKKDDDRDPAANVKSEDDRNLGGDDEPKAAAHTPFTMAVEQHTLPEYPVNEYGICLRAMRCLEITESVCQLRDLIDVSFKDKMGPIDTLRRFAAQYREAQQNRAQQNGVQPNGASAVGGHGQPGSPATGMAGQPLRPTSAQSQGPGAGAGAGPPPPGQQGQLLPSTDGNPNGTSPSGAAVSQGPAGVKRKNKTAPSPSPKLGHAASPAKRQR</sequence>
<feature type="region of interest" description="Disordered" evidence="1">
    <location>
        <begin position="362"/>
        <end position="476"/>
    </location>
</feature>
<evidence type="ECO:0000313" key="3">
    <source>
        <dbReference type="Proteomes" id="UP000053664"/>
    </source>
</evidence>
<gene>
    <name evidence="2" type="ORF">PFL1_06648</name>
</gene>
<evidence type="ECO:0000256" key="1">
    <source>
        <dbReference type="SAM" id="MobiDB-lite"/>
    </source>
</evidence>
<dbReference type="OrthoDB" id="774557at2759"/>
<feature type="compositionally biased region" description="Polar residues" evidence="1">
    <location>
        <begin position="362"/>
        <end position="377"/>
    </location>
</feature>
<proteinExistence type="predicted"/>
<accession>A0A061H576</accession>
<dbReference type="PANTHER" id="PTHR10378">
    <property type="entry name" value="LIM DOMAIN-BINDING PROTEIN"/>
    <property type="match status" value="1"/>
</dbReference>
<dbReference type="InterPro" id="IPR029005">
    <property type="entry name" value="LIM-bd/SEUSS"/>
</dbReference>
<dbReference type="KEGG" id="pfp:PFL1_06648"/>
<reference evidence="2 3" key="1">
    <citation type="journal article" date="2013" name="Plant Cell">
        <title>The transition from a phytopathogenic smut ancestor to an anamorphic biocontrol agent deciphered by comparative whole-genome analysis.</title>
        <authorList>
            <person name="Lefebvre F."/>
            <person name="Joly D.L."/>
            <person name="Labbe C."/>
            <person name="Teichmann B."/>
            <person name="Linning R."/>
            <person name="Belzile F."/>
            <person name="Bakkeren G."/>
            <person name="Belanger R.R."/>
        </authorList>
    </citation>
    <scope>NUCLEOTIDE SEQUENCE [LARGE SCALE GENOMIC DNA]</scope>
    <source>
        <strain evidence="2 3">PF-1</strain>
    </source>
</reference>
<dbReference type="Pfam" id="PF01803">
    <property type="entry name" value="LIM_bind"/>
    <property type="match status" value="1"/>
</dbReference>
<dbReference type="eggNOG" id="ENOG502S0PM">
    <property type="taxonomic scope" value="Eukaryota"/>
</dbReference>
<feature type="compositionally biased region" description="Low complexity" evidence="1">
    <location>
        <begin position="209"/>
        <end position="226"/>
    </location>
</feature>